<dbReference type="PANTHER" id="PTHR46300:SF2">
    <property type="entry name" value="CYTOCHROME P450 MONOOXYGENASE ALNH-RELATED"/>
    <property type="match status" value="1"/>
</dbReference>
<keyword evidence="12" id="KW-0472">Membrane</keyword>
<dbReference type="GO" id="GO:0005506">
    <property type="term" value="F:iron ion binding"/>
    <property type="evidence" value="ECO:0007669"/>
    <property type="project" value="InterPro"/>
</dbReference>
<dbReference type="STRING" id="743788.S8EAE4"/>
<accession>S8EAE4</accession>
<dbReference type="SUPFAM" id="SSF48264">
    <property type="entry name" value="Cytochrome P450"/>
    <property type="match status" value="1"/>
</dbReference>
<protein>
    <recommendedName>
        <fullName evidence="17">Cytochrome P450</fullName>
    </recommendedName>
</protein>
<dbReference type="PANTHER" id="PTHR46300">
    <property type="entry name" value="P450, PUTATIVE (EUROFUNG)-RELATED-RELATED"/>
    <property type="match status" value="1"/>
</dbReference>
<evidence type="ECO:0000256" key="7">
    <source>
        <dbReference type="ARBA" id="ARBA00022723"/>
    </source>
</evidence>
<evidence type="ECO:0000256" key="6">
    <source>
        <dbReference type="ARBA" id="ARBA00022692"/>
    </source>
</evidence>
<dbReference type="GO" id="GO:0016020">
    <property type="term" value="C:membrane"/>
    <property type="evidence" value="ECO:0007669"/>
    <property type="project" value="UniProtKB-SubCell"/>
</dbReference>
<evidence type="ECO:0000256" key="2">
    <source>
        <dbReference type="ARBA" id="ARBA00004370"/>
    </source>
</evidence>
<dbReference type="CDD" id="cd11065">
    <property type="entry name" value="CYP64-like"/>
    <property type="match status" value="1"/>
</dbReference>
<dbReference type="Gene3D" id="1.10.630.10">
    <property type="entry name" value="Cytochrome P450"/>
    <property type="match status" value="1"/>
</dbReference>
<evidence type="ECO:0000256" key="14">
    <source>
        <dbReference type="RuleBase" id="RU000461"/>
    </source>
</evidence>
<keyword evidence="8" id="KW-1133">Transmembrane helix</keyword>
<dbReference type="InterPro" id="IPR050364">
    <property type="entry name" value="Cytochrome_P450_fung"/>
</dbReference>
<evidence type="ECO:0000313" key="16">
    <source>
        <dbReference type="Proteomes" id="UP000015241"/>
    </source>
</evidence>
<evidence type="ECO:0000256" key="9">
    <source>
        <dbReference type="ARBA" id="ARBA00023002"/>
    </source>
</evidence>
<dbReference type="InterPro" id="IPR001128">
    <property type="entry name" value="Cyt_P450"/>
</dbReference>
<evidence type="ECO:0000256" key="1">
    <source>
        <dbReference type="ARBA" id="ARBA00001971"/>
    </source>
</evidence>
<dbReference type="OrthoDB" id="1470350at2759"/>
<keyword evidence="11 14" id="KW-0503">Monooxygenase</keyword>
<dbReference type="AlphaFoldDB" id="S8EAE4"/>
<evidence type="ECO:0000256" key="5">
    <source>
        <dbReference type="ARBA" id="ARBA00022617"/>
    </source>
</evidence>
<dbReference type="EMBL" id="KE504140">
    <property type="protein sequence ID" value="EPT01623.1"/>
    <property type="molecule type" value="Genomic_DNA"/>
</dbReference>
<dbReference type="Pfam" id="PF00067">
    <property type="entry name" value="p450"/>
    <property type="match status" value="1"/>
</dbReference>
<organism evidence="15 16">
    <name type="scientific">Fomitopsis schrenkii</name>
    <name type="common">Brown rot fungus</name>
    <dbReference type="NCBI Taxonomy" id="2126942"/>
    <lineage>
        <taxon>Eukaryota</taxon>
        <taxon>Fungi</taxon>
        <taxon>Dikarya</taxon>
        <taxon>Basidiomycota</taxon>
        <taxon>Agaricomycotina</taxon>
        <taxon>Agaricomycetes</taxon>
        <taxon>Polyporales</taxon>
        <taxon>Fomitopsis</taxon>
    </lineage>
</organism>
<evidence type="ECO:0000256" key="4">
    <source>
        <dbReference type="ARBA" id="ARBA00010617"/>
    </source>
</evidence>
<evidence type="ECO:0008006" key="17">
    <source>
        <dbReference type="Google" id="ProtNLM"/>
    </source>
</evidence>
<keyword evidence="9 14" id="KW-0560">Oxidoreductase</keyword>
<evidence type="ECO:0000256" key="3">
    <source>
        <dbReference type="ARBA" id="ARBA00005179"/>
    </source>
</evidence>
<keyword evidence="16" id="KW-1185">Reference proteome</keyword>
<comment type="similarity">
    <text evidence="4 14">Belongs to the cytochrome P450 family.</text>
</comment>
<dbReference type="GO" id="GO:0004497">
    <property type="term" value="F:monooxygenase activity"/>
    <property type="evidence" value="ECO:0007669"/>
    <property type="project" value="UniProtKB-KW"/>
</dbReference>
<dbReference type="Proteomes" id="UP000015241">
    <property type="component" value="Unassembled WGS sequence"/>
</dbReference>
<evidence type="ECO:0000256" key="10">
    <source>
        <dbReference type="ARBA" id="ARBA00023004"/>
    </source>
</evidence>
<keyword evidence="5 13" id="KW-0349">Heme</keyword>
<comment type="pathway">
    <text evidence="3">Secondary metabolite biosynthesis.</text>
</comment>
<dbReference type="InterPro" id="IPR017972">
    <property type="entry name" value="Cyt_P450_CS"/>
</dbReference>
<keyword evidence="6" id="KW-0812">Transmembrane</keyword>
<name>S8EAE4_FOMSC</name>
<sequence>MSLTATRTALYAVALLAFVFCVAYTTHKRQRRPLPPGPRGIPIFGNLFQLPTLRPHPKLLEWAHKYGEIYSLKLGGQDVVVLNTAEAANEILSRRSLNYATRTSGHVAHDILHDGMGLALLAYAPPWKTLRSALQSVLGPGPSKRLRQYQEYESRVFLYDMICHGDEASARNAPEGLIAGSHWYAPVRRFATSIAVYILYGKRVNRFLDNPDLHQVYDIVNNFVEMALPGHYLVDVFPILKWLPDFLASWRVKARKLHFGELGLWRTLLSECKVSMNNDTRKGSFVHSYLTQRAAAGEEVAPGKQLTDSGWMQDDFLAYGAGSTLEAGSDTTTSSIVTFILCMLSHPHALQRARAEIDQVVGLDRLPEFDDEERLPYFMACLKESLRLRPATLIALPHAAIEDDIYKGYHIPKGCTVIGNVWAIHRDPERFFNPAAFVPERFYQDGEPTHWDSGPKIEERSLFMFGWGRRFCPGSYIAEASLFITLSRLLWGADFSAPVNSETGRPILPDVADEEKTWRQGLISLPNAFDVMFVPRSAKHAELIHKAFDDVQADWRAMGLEEDKR</sequence>
<comment type="cofactor">
    <cofactor evidence="1 13">
        <name>heme</name>
        <dbReference type="ChEBI" id="CHEBI:30413"/>
    </cofactor>
</comment>
<dbReference type="GO" id="GO:0020037">
    <property type="term" value="F:heme binding"/>
    <property type="evidence" value="ECO:0007669"/>
    <property type="project" value="InterPro"/>
</dbReference>
<dbReference type="PRINTS" id="PR00385">
    <property type="entry name" value="P450"/>
</dbReference>
<dbReference type="PROSITE" id="PS00086">
    <property type="entry name" value="CYTOCHROME_P450"/>
    <property type="match status" value="1"/>
</dbReference>
<proteinExistence type="inferred from homology"/>
<reference evidence="15 16" key="1">
    <citation type="journal article" date="2012" name="Science">
        <title>The Paleozoic origin of enzymatic lignin decomposition reconstructed from 31 fungal genomes.</title>
        <authorList>
            <person name="Floudas D."/>
            <person name="Binder M."/>
            <person name="Riley R."/>
            <person name="Barry K."/>
            <person name="Blanchette R.A."/>
            <person name="Henrissat B."/>
            <person name="Martinez A.T."/>
            <person name="Otillar R."/>
            <person name="Spatafora J.W."/>
            <person name="Yadav J.S."/>
            <person name="Aerts A."/>
            <person name="Benoit I."/>
            <person name="Boyd A."/>
            <person name="Carlson A."/>
            <person name="Copeland A."/>
            <person name="Coutinho P.M."/>
            <person name="de Vries R.P."/>
            <person name="Ferreira P."/>
            <person name="Findley K."/>
            <person name="Foster B."/>
            <person name="Gaskell J."/>
            <person name="Glotzer D."/>
            <person name="Gorecki P."/>
            <person name="Heitman J."/>
            <person name="Hesse C."/>
            <person name="Hori C."/>
            <person name="Igarashi K."/>
            <person name="Jurgens J.A."/>
            <person name="Kallen N."/>
            <person name="Kersten P."/>
            <person name="Kohler A."/>
            <person name="Kuees U."/>
            <person name="Kumar T.K.A."/>
            <person name="Kuo A."/>
            <person name="LaButti K."/>
            <person name="Larrondo L.F."/>
            <person name="Lindquist E."/>
            <person name="Ling A."/>
            <person name="Lombard V."/>
            <person name="Lucas S."/>
            <person name="Lundell T."/>
            <person name="Martin R."/>
            <person name="McLaughlin D.J."/>
            <person name="Morgenstern I."/>
            <person name="Morin E."/>
            <person name="Murat C."/>
            <person name="Nagy L.G."/>
            <person name="Nolan M."/>
            <person name="Ohm R.A."/>
            <person name="Patyshakuliyeva A."/>
            <person name="Rokas A."/>
            <person name="Ruiz-Duenas F.J."/>
            <person name="Sabat G."/>
            <person name="Salamov A."/>
            <person name="Samejima M."/>
            <person name="Schmutz J."/>
            <person name="Slot J.C."/>
            <person name="St John F."/>
            <person name="Stenlid J."/>
            <person name="Sun H."/>
            <person name="Sun S."/>
            <person name="Syed K."/>
            <person name="Tsang A."/>
            <person name="Wiebenga A."/>
            <person name="Young D."/>
            <person name="Pisabarro A."/>
            <person name="Eastwood D.C."/>
            <person name="Martin F."/>
            <person name="Cullen D."/>
            <person name="Grigoriev I.V."/>
            <person name="Hibbett D.S."/>
        </authorList>
    </citation>
    <scope>NUCLEOTIDE SEQUENCE</scope>
    <source>
        <strain evidence="16">FP-58527</strain>
    </source>
</reference>
<dbReference type="GO" id="GO:0016705">
    <property type="term" value="F:oxidoreductase activity, acting on paired donors, with incorporation or reduction of molecular oxygen"/>
    <property type="evidence" value="ECO:0007669"/>
    <property type="project" value="InterPro"/>
</dbReference>
<evidence type="ECO:0000256" key="8">
    <source>
        <dbReference type="ARBA" id="ARBA00022989"/>
    </source>
</evidence>
<dbReference type="eggNOG" id="KOG0156">
    <property type="taxonomic scope" value="Eukaryota"/>
</dbReference>
<keyword evidence="7 13" id="KW-0479">Metal-binding</keyword>
<evidence type="ECO:0000313" key="15">
    <source>
        <dbReference type="EMBL" id="EPT01623.1"/>
    </source>
</evidence>
<evidence type="ECO:0000256" key="11">
    <source>
        <dbReference type="ARBA" id="ARBA00023033"/>
    </source>
</evidence>
<feature type="binding site" description="axial binding residue" evidence="13">
    <location>
        <position position="472"/>
    </location>
    <ligand>
        <name>heme</name>
        <dbReference type="ChEBI" id="CHEBI:30413"/>
    </ligand>
    <ligandPart>
        <name>Fe</name>
        <dbReference type="ChEBI" id="CHEBI:18248"/>
    </ligandPart>
</feature>
<dbReference type="InterPro" id="IPR002401">
    <property type="entry name" value="Cyt_P450_E_grp-I"/>
</dbReference>
<dbReference type="PRINTS" id="PR00463">
    <property type="entry name" value="EP450I"/>
</dbReference>
<comment type="subcellular location">
    <subcellularLocation>
        <location evidence="2">Membrane</location>
    </subcellularLocation>
</comment>
<keyword evidence="10 13" id="KW-0408">Iron</keyword>
<dbReference type="InterPro" id="IPR036396">
    <property type="entry name" value="Cyt_P450_sf"/>
</dbReference>
<evidence type="ECO:0000256" key="13">
    <source>
        <dbReference type="PIRSR" id="PIRSR602401-1"/>
    </source>
</evidence>
<dbReference type="HOGENOM" id="CLU_001570_2_3_1"/>
<gene>
    <name evidence="15" type="ORF">FOMPIDRAFT_1119839</name>
</gene>
<dbReference type="InParanoid" id="S8EAE4"/>
<evidence type="ECO:0000256" key="12">
    <source>
        <dbReference type="ARBA" id="ARBA00023136"/>
    </source>
</evidence>